<keyword evidence="2" id="KW-0812">Transmembrane</keyword>
<evidence type="ECO:0000256" key="1">
    <source>
        <dbReference type="SAM" id="Coils"/>
    </source>
</evidence>
<reference evidence="3 4" key="1">
    <citation type="submission" date="2018-09" db="EMBL/GenBank/DDBJ databases">
        <title>Genomic Encyclopedia of Type Strains, Phase III (KMG-III): the genomes of soil and plant-associated and newly described type strains.</title>
        <authorList>
            <person name="Whitman W."/>
        </authorList>
    </citation>
    <scope>NUCLEOTIDE SEQUENCE [LARGE SCALE GENOMIC DNA]</scope>
    <source>
        <strain evidence="3 4">CECT 7938</strain>
    </source>
</reference>
<feature type="transmembrane region" description="Helical" evidence="2">
    <location>
        <begin position="126"/>
        <end position="143"/>
    </location>
</feature>
<comment type="caution">
    <text evidence="3">The sequence shown here is derived from an EMBL/GenBank/DDBJ whole genome shotgun (WGS) entry which is preliminary data.</text>
</comment>
<dbReference type="Proteomes" id="UP000286246">
    <property type="component" value="Unassembled WGS sequence"/>
</dbReference>
<sequence>MITLKSFFRSWYGTLWIILLLAAISSCMVTFYTTEESLFSSITMKKHGLIFLFSLVLMLLAIVPVAFVIYKLDSYKFLGQNEIVRYLIQFALLVLVLGAVALRIVYKVYLEVFGQDLQKGDYFERDFVVVMFCFIMVQFYYAFRKERKINNYKKKRVKVMQKWLLQKDEQIRAVEKKSNELRMQYEQELNELRNRKQRLRANHDRLSSDENRLKACLKEVTQQIEVMIGAVNEWVRITQIAYFHLKEGSARSKLVDVRLLDGREGTVDMDSLAKIERQWPNLFFRAGRGLLIQQLAIKDQYKEGNDYIVQLLGIDQEQLKVPAEAYDRLLKIREEWALVNER</sequence>
<gene>
    <name evidence="3" type="ORF">DFQ12_0735</name>
</gene>
<keyword evidence="4" id="KW-1185">Reference proteome</keyword>
<evidence type="ECO:0000313" key="3">
    <source>
        <dbReference type="EMBL" id="RKE55895.1"/>
    </source>
</evidence>
<protein>
    <recommendedName>
        <fullName evidence="5">LytTr DNA-binding domain-containing protein</fullName>
    </recommendedName>
</protein>
<feature type="transmembrane region" description="Helical" evidence="2">
    <location>
        <begin position="49"/>
        <end position="72"/>
    </location>
</feature>
<dbReference type="AlphaFoldDB" id="A0A420BGV6"/>
<keyword evidence="1" id="KW-0175">Coiled coil</keyword>
<dbReference type="OrthoDB" id="697721at2"/>
<feature type="transmembrane region" description="Helical" evidence="2">
    <location>
        <begin position="12"/>
        <end position="34"/>
    </location>
</feature>
<proteinExistence type="predicted"/>
<name>A0A420BGV6_SPHD1</name>
<keyword evidence="2" id="KW-1133">Transmembrane helix</keyword>
<evidence type="ECO:0000313" key="4">
    <source>
        <dbReference type="Proteomes" id="UP000286246"/>
    </source>
</evidence>
<feature type="transmembrane region" description="Helical" evidence="2">
    <location>
        <begin position="84"/>
        <end position="106"/>
    </location>
</feature>
<dbReference type="RefSeq" id="WP_147420316.1">
    <property type="nucleotide sequence ID" value="NZ_RAPY01000001.1"/>
</dbReference>
<dbReference type="EMBL" id="RAPY01000001">
    <property type="protein sequence ID" value="RKE55895.1"/>
    <property type="molecule type" value="Genomic_DNA"/>
</dbReference>
<keyword evidence="2" id="KW-0472">Membrane</keyword>
<feature type="coiled-coil region" evidence="1">
    <location>
        <begin position="164"/>
        <end position="209"/>
    </location>
</feature>
<dbReference type="PROSITE" id="PS51257">
    <property type="entry name" value="PROKAR_LIPOPROTEIN"/>
    <property type="match status" value="1"/>
</dbReference>
<evidence type="ECO:0008006" key="5">
    <source>
        <dbReference type="Google" id="ProtNLM"/>
    </source>
</evidence>
<accession>A0A420BGV6</accession>
<organism evidence="3 4">
    <name type="scientific">Sphingobacterium detergens</name>
    <dbReference type="NCBI Taxonomy" id="1145106"/>
    <lineage>
        <taxon>Bacteria</taxon>
        <taxon>Pseudomonadati</taxon>
        <taxon>Bacteroidota</taxon>
        <taxon>Sphingobacteriia</taxon>
        <taxon>Sphingobacteriales</taxon>
        <taxon>Sphingobacteriaceae</taxon>
        <taxon>Sphingobacterium</taxon>
    </lineage>
</organism>
<evidence type="ECO:0000256" key="2">
    <source>
        <dbReference type="SAM" id="Phobius"/>
    </source>
</evidence>